<feature type="transmembrane region" description="Helical" evidence="2">
    <location>
        <begin position="130"/>
        <end position="154"/>
    </location>
</feature>
<feature type="region of interest" description="Disordered" evidence="1">
    <location>
        <begin position="1"/>
        <end position="32"/>
    </location>
</feature>
<feature type="transmembrane region" description="Helical" evidence="2">
    <location>
        <begin position="57"/>
        <end position="79"/>
    </location>
</feature>
<evidence type="ECO:0000313" key="3">
    <source>
        <dbReference type="EMBL" id="TGN64815.1"/>
    </source>
</evidence>
<accession>A0A4Z1CFA3</accession>
<reference evidence="3 4" key="1">
    <citation type="submission" date="2019-04" db="EMBL/GenBank/DDBJ databases">
        <title>Three New Species of Nocardioides, Nocardioides euryhalodurans sp. nov., Nocardioides seonyuensis sp. nov. and Nocardioides eburneoflavus sp. nov. Isolated from Soil.</title>
        <authorList>
            <person name="Roh S.G."/>
            <person name="Lee C."/>
            <person name="Kim M.-K."/>
            <person name="Kim S.B."/>
        </authorList>
    </citation>
    <scope>NUCLEOTIDE SEQUENCE [LARGE SCALE GENOMIC DNA]</scope>
    <source>
        <strain evidence="3 4">MMS17-SY213</strain>
    </source>
</reference>
<feature type="transmembrane region" description="Helical" evidence="2">
    <location>
        <begin position="91"/>
        <end position="109"/>
    </location>
</feature>
<gene>
    <name evidence="3" type="ORF">EXE59_13240</name>
</gene>
<feature type="transmembrane region" description="Helical" evidence="2">
    <location>
        <begin position="166"/>
        <end position="183"/>
    </location>
</feature>
<dbReference type="OrthoDB" id="3822725at2"/>
<comment type="caution">
    <text evidence="3">The sequence shown here is derived from an EMBL/GenBank/DDBJ whole genome shotgun (WGS) entry which is preliminary data.</text>
</comment>
<evidence type="ECO:0000313" key="4">
    <source>
        <dbReference type="Proteomes" id="UP000297496"/>
    </source>
</evidence>
<feature type="transmembrane region" description="Helical" evidence="2">
    <location>
        <begin position="190"/>
        <end position="212"/>
    </location>
</feature>
<keyword evidence="4" id="KW-1185">Reference proteome</keyword>
<evidence type="ECO:0000256" key="1">
    <source>
        <dbReference type="SAM" id="MobiDB-lite"/>
    </source>
</evidence>
<feature type="compositionally biased region" description="Polar residues" evidence="1">
    <location>
        <begin position="1"/>
        <end position="12"/>
    </location>
</feature>
<dbReference type="RefSeq" id="WP_135839323.1">
    <property type="nucleotide sequence ID" value="NZ_SRRO01000001.1"/>
</dbReference>
<keyword evidence="2" id="KW-0812">Transmembrane</keyword>
<name>A0A4Z1CFA3_9ACTN</name>
<proteinExistence type="predicted"/>
<keyword evidence="2" id="KW-1133">Transmembrane helix</keyword>
<dbReference type="Proteomes" id="UP000297496">
    <property type="component" value="Unassembled WGS sequence"/>
</dbReference>
<dbReference type="AlphaFoldDB" id="A0A4Z1CFA3"/>
<dbReference type="EMBL" id="SRRO01000001">
    <property type="protein sequence ID" value="TGN64815.1"/>
    <property type="molecule type" value="Genomic_DNA"/>
</dbReference>
<feature type="transmembrane region" description="Helical" evidence="2">
    <location>
        <begin position="245"/>
        <end position="268"/>
    </location>
</feature>
<evidence type="ECO:0000256" key="2">
    <source>
        <dbReference type="SAM" id="Phobius"/>
    </source>
</evidence>
<feature type="compositionally biased region" description="Low complexity" evidence="1">
    <location>
        <begin position="22"/>
        <end position="32"/>
    </location>
</feature>
<organism evidence="3 4">
    <name type="scientific">Nocardioides eburneiflavus</name>
    <dbReference type="NCBI Taxonomy" id="2518372"/>
    <lineage>
        <taxon>Bacteria</taxon>
        <taxon>Bacillati</taxon>
        <taxon>Actinomycetota</taxon>
        <taxon>Actinomycetes</taxon>
        <taxon>Propionibacteriales</taxon>
        <taxon>Nocardioidaceae</taxon>
        <taxon>Nocardioides</taxon>
    </lineage>
</organism>
<sequence>MSTETSTGTTLSPAPAVGGGTTDAPTATALAGRPGVPFGRTFQAELRKMVDTRAGRWMVIVMAAVAVLVLAGFVIWGPAEDASFRGLLELATLPLAMLLPIIGIMAATAEWSQRTGLVTFVLEPRRGRVVLAKALAALVLAVVVLVAAVVASAVANLVGGTGEWDVTAAIGGGLLLALLIYVLQGVAFGLLFLNTPVAIVSVLVLPTIWSIATMAVSSLEEAGRWLNLDLVTQPLFAGDMAGRDWAQLATASAVWVLLPLTVGTYRVLHREVK</sequence>
<keyword evidence="2" id="KW-0472">Membrane</keyword>
<protein>
    <submittedName>
        <fullName evidence="3">ABC transporter permease</fullName>
    </submittedName>
</protein>